<name>A0AAE1DUY3_9GAST</name>
<keyword evidence="1" id="KW-0732">Signal</keyword>
<evidence type="ECO:0000256" key="1">
    <source>
        <dbReference type="ARBA" id="ARBA00022729"/>
    </source>
</evidence>
<feature type="compositionally biased region" description="Low complexity" evidence="4">
    <location>
        <begin position="541"/>
        <end position="554"/>
    </location>
</feature>
<evidence type="ECO:0000256" key="3">
    <source>
        <dbReference type="ARBA" id="ARBA00023180"/>
    </source>
</evidence>
<dbReference type="SMART" id="SM01359">
    <property type="entry name" value="A2M_N_2"/>
    <property type="match status" value="1"/>
</dbReference>
<comment type="caution">
    <text evidence="7">The sequence shown here is derived from an EMBL/GenBank/DDBJ whole genome shotgun (WGS) entry which is preliminary data.</text>
</comment>
<keyword evidence="3" id="KW-0325">Glycoprotein</keyword>
<dbReference type="PANTHER" id="PTHR11412:SF136">
    <property type="entry name" value="CD109 ANTIGEN"/>
    <property type="match status" value="1"/>
</dbReference>
<dbReference type="EMBL" id="JAWDGP010002360">
    <property type="protein sequence ID" value="KAK3783692.1"/>
    <property type="molecule type" value="Genomic_DNA"/>
</dbReference>
<accession>A0AAE1DUY3</accession>
<dbReference type="Pfam" id="PF01835">
    <property type="entry name" value="MG2"/>
    <property type="match status" value="1"/>
</dbReference>
<sequence length="791" mass="88615">MNLKQACVKQCRAEKDANEALLSAIHRKTCSGWLPVPCGEPSYSRQDTKTVLSAVNKAGSRKDIGILFYETSSGKTKSSLKETRRSQPVKSSQSCWRKVYSDVMAVIVILSAIMALALGQRPAVLPQLVKEELTTASPLVFNGTYWLAMSNKIRPGIPFQISAQLLDGQSPVQVTVIIKDQKGVQTILQDAFTVNSGDVETFGIDIPLDIQPPAEMDDRYWYQPYYQVHVKGEGQDIYFKHSTQVQFEQKAFSTFIQTDKGMYKPGQKVMFRVLTVFPDMKAVRGEPYDIYIKDSDDNRIRQWLGVQDPNGRGVIELWLQLADEIPTGDWTIVASIMGKEETKTFTVDDYVLPRFEVEVQLPSFALAYDQLLKIRVKATYTFGQPVSDGAVKIAIKSVYQWAKDEVLYKKGKLSKDGTLTIEVAHKEIMSMLRENYQFLSSLNSQRIKVEAEVTESQTGRMQNSSSIVQFFDTPMKLRFVEEVAPDHFKPGLPYTIYTEVRKQDDTRFPEDVSKLMKIYFNVTYEIPLTEEELAEQREQQNSNSGTSSSSSSSGKLVADIEPGIPGRYYYPRTKTMMLHLDEAQRVQSVPANGWITLSFDTPREATQVTIEAWSTKPYKELRTSKWLSRAVSPSDSFLHLQVGTEKPTAGAEFTVTAISTDVIPMLTYQIFSKGALLQTTVVPAPPGNSSSVDFSFMVTRNMTPSISLVAFYVREENQEVVVDALSLSVNGLFQNPITVEFTQQEAEPGDKVEVIVKAAADSLVYLLSADKSAILLKGGNDLTQDDVSYHP</sequence>
<keyword evidence="5" id="KW-0472">Membrane</keyword>
<keyword evidence="5" id="KW-0812">Transmembrane</keyword>
<dbReference type="Pfam" id="PF07703">
    <property type="entry name" value="A2M_BRD"/>
    <property type="match status" value="1"/>
</dbReference>
<dbReference type="Proteomes" id="UP001283361">
    <property type="component" value="Unassembled WGS sequence"/>
</dbReference>
<dbReference type="InterPro" id="IPR050473">
    <property type="entry name" value="A2M/Complement_sys"/>
</dbReference>
<organism evidence="7 8">
    <name type="scientific">Elysia crispata</name>
    <name type="common">lettuce slug</name>
    <dbReference type="NCBI Taxonomy" id="231223"/>
    <lineage>
        <taxon>Eukaryota</taxon>
        <taxon>Metazoa</taxon>
        <taxon>Spiralia</taxon>
        <taxon>Lophotrochozoa</taxon>
        <taxon>Mollusca</taxon>
        <taxon>Gastropoda</taxon>
        <taxon>Heterobranchia</taxon>
        <taxon>Euthyneura</taxon>
        <taxon>Panpulmonata</taxon>
        <taxon>Sacoglossa</taxon>
        <taxon>Placobranchoidea</taxon>
        <taxon>Plakobranchidae</taxon>
        <taxon>Elysia</taxon>
    </lineage>
</organism>
<dbReference type="Pfam" id="PF17791">
    <property type="entry name" value="MG3"/>
    <property type="match status" value="1"/>
</dbReference>
<feature type="region of interest" description="Disordered" evidence="4">
    <location>
        <begin position="534"/>
        <end position="558"/>
    </location>
</feature>
<dbReference type="InterPro" id="IPR011625">
    <property type="entry name" value="A2M_N_BRD"/>
</dbReference>
<dbReference type="InterPro" id="IPR041555">
    <property type="entry name" value="MG3"/>
</dbReference>
<keyword evidence="2" id="KW-0882">Thioester bond</keyword>
<feature type="transmembrane region" description="Helical" evidence="5">
    <location>
        <begin position="99"/>
        <end position="118"/>
    </location>
</feature>
<proteinExistence type="predicted"/>
<dbReference type="Gene3D" id="2.60.40.1930">
    <property type="match status" value="2"/>
</dbReference>
<protein>
    <recommendedName>
        <fullName evidence="6">Alpha-2-macroglobulin bait region domain-containing protein</fullName>
    </recommendedName>
</protein>
<dbReference type="Gene3D" id="6.20.50.160">
    <property type="match status" value="1"/>
</dbReference>
<dbReference type="AlphaFoldDB" id="A0AAE1DUY3"/>
<dbReference type="InterPro" id="IPR013783">
    <property type="entry name" value="Ig-like_fold"/>
</dbReference>
<dbReference type="PANTHER" id="PTHR11412">
    <property type="entry name" value="MACROGLOBULIN / COMPLEMENT"/>
    <property type="match status" value="1"/>
</dbReference>
<keyword evidence="5" id="KW-1133">Transmembrane helix</keyword>
<dbReference type="Gene3D" id="2.60.40.10">
    <property type="entry name" value="Immunoglobulins"/>
    <property type="match status" value="1"/>
</dbReference>
<feature type="domain" description="Alpha-2-macroglobulin bait region" evidence="6">
    <location>
        <begin position="638"/>
        <end position="776"/>
    </location>
</feature>
<gene>
    <name evidence="7" type="ORF">RRG08_025316</name>
</gene>
<dbReference type="GO" id="GO:0004866">
    <property type="term" value="F:endopeptidase inhibitor activity"/>
    <property type="evidence" value="ECO:0007669"/>
    <property type="project" value="InterPro"/>
</dbReference>
<evidence type="ECO:0000313" key="7">
    <source>
        <dbReference type="EMBL" id="KAK3783692.1"/>
    </source>
</evidence>
<dbReference type="Gene3D" id="2.60.40.1940">
    <property type="match status" value="1"/>
</dbReference>
<dbReference type="InterPro" id="IPR002890">
    <property type="entry name" value="MG2"/>
</dbReference>
<evidence type="ECO:0000256" key="2">
    <source>
        <dbReference type="ARBA" id="ARBA00022966"/>
    </source>
</evidence>
<keyword evidence="8" id="KW-1185">Reference proteome</keyword>
<dbReference type="FunFam" id="2.60.40.1930:FF:000001">
    <property type="entry name" value="CD109 isoform 3"/>
    <property type="match status" value="1"/>
</dbReference>
<evidence type="ECO:0000256" key="5">
    <source>
        <dbReference type="SAM" id="Phobius"/>
    </source>
</evidence>
<evidence type="ECO:0000313" key="8">
    <source>
        <dbReference type="Proteomes" id="UP001283361"/>
    </source>
</evidence>
<evidence type="ECO:0000256" key="4">
    <source>
        <dbReference type="SAM" id="MobiDB-lite"/>
    </source>
</evidence>
<reference evidence="7" key="1">
    <citation type="journal article" date="2023" name="G3 (Bethesda)">
        <title>A reference genome for the long-term kleptoplast-retaining sea slug Elysia crispata morphotype clarki.</title>
        <authorList>
            <person name="Eastman K.E."/>
            <person name="Pendleton A.L."/>
            <person name="Shaikh M.A."/>
            <person name="Suttiyut T."/>
            <person name="Ogas R."/>
            <person name="Tomko P."/>
            <person name="Gavelis G."/>
            <person name="Widhalm J.R."/>
            <person name="Wisecaver J.H."/>
        </authorList>
    </citation>
    <scope>NUCLEOTIDE SEQUENCE</scope>
    <source>
        <strain evidence="7">ECLA1</strain>
    </source>
</reference>
<evidence type="ECO:0000259" key="6">
    <source>
        <dbReference type="SMART" id="SM01359"/>
    </source>
</evidence>